<dbReference type="EMBL" id="RBKV01000001">
    <property type="protein sequence ID" value="RKR94455.1"/>
    <property type="molecule type" value="Genomic_DNA"/>
</dbReference>
<reference evidence="3 4" key="1">
    <citation type="submission" date="2018-10" db="EMBL/GenBank/DDBJ databases">
        <title>Sequencing the genomes of 1000 actinobacteria strains.</title>
        <authorList>
            <person name="Klenk H.-P."/>
        </authorList>
    </citation>
    <scope>NUCLEOTIDE SEQUENCE [LARGE SCALE GENOMIC DNA]</scope>
    <source>
        <strain evidence="3 4">DSM 44343</strain>
    </source>
</reference>
<comment type="caution">
    <text evidence="3">The sequence shown here is derived from an EMBL/GenBank/DDBJ whole genome shotgun (WGS) entry which is preliminary data.</text>
</comment>
<evidence type="ECO:0000256" key="2">
    <source>
        <dbReference type="SAM" id="SignalP"/>
    </source>
</evidence>
<name>A0A495K101_WILMA</name>
<evidence type="ECO:0000313" key="3">
    <source>
        <dbReference type="EMBL" id="RKR94455.1"/>
    </source>
</evidence>
<dbReference type="Proteomes" id="UP000274762">
    <property type="component" value="Unassembled WGS sequence"/>
</dbReference>
<feature type="signal peptide" evidence="2">
    <location>
        <begin position="1"/>
        <end position="32"/>
    </location>
</feature>
<gene>
    <name evidence="3" type="ORF">DFJ75_1251</name>
</gene>
<evidence type="ECO:0000313" key="4">
    <source>
        <dbReference type="Proteomes" id="UP000274762"/>
    </source>
</evidence>
<accession>A0A495K101</accession>
<sequence>MQVKKAFTRTVATGAIGLASLGVGGAVAEATAAPAATSSTTTQDGPNRTTSSSPGAVKRPDLAAFTFRGQEVTPAYDRYKRGWGFWFFGFWVPVVL</sequence>
<proteinExistence type="predicted"/>
<feature type="chain" id="PRO_5039510530" evidence="2">
    <location>
        <begin position="33"/>
        <end position="96"/>
    </location>
</feature>
<keyword evidence="2" id="KW-0732">Signal</keyword>
<organism evidence="3 4">
    <name type="scientific">Williamsia marianensis</name>
    <dbReference type="NCBI Taxonomy" id="85044"/>
    <lineage>
        <taxon>Bacteria</taxon>
        <taxon>Bacillati</taxon>
        <taxon>Actinomycetota</taxon>
        <taxon>Actinomycetes</taxon>
        <taxon>Mycobacteriales</taxon>
        <taxon>Nocardiaceae</taxon>
        <taxon>Williamsia</taxon>
    </lineage>
</organism>
<dbReference type="RefSeq" id="WP_062798875.1">
    <property type="nucleotide sequence ID" value="NZ_CBCRXS010000006.1"/>
</dbReference>
<feature type="compositionally biased region" description="Low complexity" evidence="1">
    <location>
        <begin position="32"/>
        <end position="42"/>
    </location>
</feature>
<feature type="compositionally biased region" description="Polar residues" evidence="1">
    <location>
        <begin position="43"/>
        <end position="54"/>
    </location>
</feature>
<protein>
    <submittedName>
        <fullName evidence="3">Uncharacterized protein</fullName>
    </submittedName>
</protein>
<evidence type="ECO:0000256" key="1">
    <source>
        <dbReference type="SAM" id="MobiDB-lite"/>
    </source>
</evidence>
<dbReference type="AlphaFoldDB" id="A0A495K101"/>
<dbReference type="OrthoDB" id="4578563at2"/>
<feature type="region of interest" description="Disordered" evidence="1">
    <location>
        <begin position="32"/>
        <end position="58"/>
    </location>
</feature>